<accession>A0A6J3CK64</accession>
<gene>
    <name evidence="4" type="primary">NOL4</name>
</gene>
<name>A0A6J3CK64_AYTFU</name>
<dbReference type="PANTHER" id="PTHR12449">
    <property type="entry name" value="DEATH DOMAIN-CONTAINING PROTEIN"/>
    <property type="match status" value="1"/>
</dbReference>
<feature type="region of interest" description="Disordered" evidence="1">
    <location>
        <begin position="229"/>
        <end position="289"/>
    </location>
</feature>
<keyword evidence="3" id="KW-1185">Reference proteome</keyword>
<feature type="region of interest" description="Disordered" evidence="1">
    <location>
        <begin position="458"/>
        <end position="516"/>
    </location>
</feature>
<feature type="compositionally biased region" description="Basic and acidic residues" evidence="1">
    <location>
        <begin position="389"/>
        <end position="401"/>
    </location>
</feature>
<dbReference type="InterPro" id="IPR056549">
    <property type="entry name" value="HTH_NOL4"/>
</dbReference>
<reference evidence="4" key="1">
    <citation type="submission" date="2025-08" db="UniProtKB">
        <authorList>
            <consortium name="RefSeq"/>
        </authorList>
    </citation>
    <scope>IDENTIFICATION</scope>
    <source>
        <tissue evidence="4">Lung</tissue>
    </source>
</reference>
<feature type="domain" description="Nucleolar protein 4 helical" evidence="2">
    <location>
        <begin position="292"/>
        <end position="386"/>
    </location>
</feature>
<dbReference type="AlphaFoldDB" id="A0A6J3CK64"/>
<dbReference type="GeneID" id="116486607"/>
<feature type="compositionally biased region" description="Low complexity" evidence="1">
    <location>
        <begin position="500"/>
        <end position="510"/>
    </location>
</feature>
<feature type="compositionally biased region" description="Acidic residues" evidence="1">
    <location>
        <begin position="97"/>
        <end position="111"/>
    </location>
</feature>
<dbReference type="RefSeq" id="XP_032038865.1">
    <property type="nucleotide sequence ID" value="XM_032182974.1"/>
</dbReference>
<feature type="region of interest" description="Disordered" evidence="1">
    <location>
        <begin position="389"/>
        <end position="421"/>
    </location>
</feature>
<dbReference type="PANTHER" id="PTHR12449:SF17">
    <property type="entry name" value="NUCLEOLAR PROTEIN 4"/>
    <property type="match status" value="1"/>
</dbReference>
<feature type="compositionally biased region" description="Polar residues" evidence="1">
    <location>
        <begin position="149"/>
        <end position="165"/>
    </location>
</feature>
<evidence type="ECO:0000259" key="2">
    <source>
        <dbReference type="Pfam" id="PF23079"/>
    </source>
</evidence>
<organism evidence="3 4">
    <name type="scientific">Aythya fuligula</name>
    <name type="common">Tufted duck</name>
    <name type="synonym">Anas fuligula</name>
    <dbReference type="NCBI Taxonomy" id="219594"/>
    <lineage>
        <taxon>Eukaryota</taxon>
        <taxon>Metazoa</taxon>
        <taxon>Chordata</taxon>
        <taxon>Craniata</taxon>
        <taxon>Vertebrata</taxon>
        <taxon>Euteleostomi</taxon>
        <taxon>Archelosauria</taxon>
        <taxon>Archosauria</taxon>
        <taxon>Dinosauria</taxon>
        <taxon>Saurischia</taxon>
        <taxon>Theropoda</taxon>
        <taxon>Coelurosauria</taxon>
        <taxon>Aves</taxon>
        <taxon>Neognathae</taxon>
        <taxon>Galloanserae</taxon>
        <taxon>Anseriformes</taxon>
        <taxon>Anatidae</taxon>
        <taxon>Aythyinae</taxon>
        <taxon>Aythya</taxon>
    </lineage>
</organism>
<feature type="compositionally biased region" description="Polar residues" evidence="1">
    <location>
        <begin position="115"/>
        <end position="141"/>
    </location>
</feature>
<proteinExistence type="predicted"/>
<sequence length="551" mass="61266">MHVETGPNGEQIRKHAGQKRTYKAISETYAFLPREAVTRFLMSCSECQKRMHLNPDGADHKDNGKPPTLVTSMIDYNMPITMAYMKHMKLQLLNSQQDEDESSIESDEFDMSDSTRMSAVNSDLSSNLEERMQSPQNLQGQQDDDSAAESFNGNETVGHSSNASGGTHCREMAETNSNGKTNLEQDEQPLNLSDSPLSAQLTSEYRLDDHNSNGKNKYKTLLISDLKMEREARENGSKSPAHSYSSYDSGKNESVGRGAEDLSLNRGDEDEDDHDEQEDPEKVNESDGVEAERLKAFNMFVRLFVDENLDRMVPISKQPKEKIQAIIDSCRRQFPEYQERARKRIRTYLKSCRRMKRSGFEMSRPIPSHLTSAVAESILASACESESRNAAKRMRLDRQQDEAAPADKQYKQEPAQVTYSTSAVSSTQEVLYINGNGTYSYHSYRGLGGGLLNLNDASSSDLQPPSTTAASQHCIPGTTNVQSPSNSGPTDLSMKRQLATSSGSSSSTSSRPQLSPTEINAVRQLVAGYRESAAFLLRSADELENLILQQN</sequence>
<dbReference type="Proteomes" id="UP000504639">
    <property type="component" value="Chromosome 2"/>
</dbReference>
<feature type="compositionally biased region" description="Polar residues" evidence="1">
    <location>
        <begin position="458"/>
        <end position="490"/>
    </location>
</feature>
<feature type="compositionally biased region" description="Polar residues" evidence="1">
    <location>
        <begin position="237"/>
        <end position="249"/>
    </location>
</feature>
<dbReference type="InterPro" id="IPR039788">
    <property type="entry name" value="NOL4/NOL4L"/>
</dbReference>
<feature type="compositionally biased region" description="Polar residues" evidence="1">
    <location>
        <begin position="174"/>
        <end position="195"/>
    </location>
</feature>
<evidence type="ECO:0000313" key="3">
    <source>
        <dbReference type="Proteomes" id="UP000504639"/>
    </source>
</evidence>
<feature type="compositionally biased region" description="Basic and acidic residues" evidence="1">
    <location>
        <begin position="280"/>
        <end position="289"/>
    </location>
</feature>
<protein>
    <submittedName>
        <fullName evidence="4">Nucleolar protein 4 isoform X4</fullName>
    </submittedName>
</protein>
<feature type="region of interest" description="Disordered" evidence="1">
    <location>
        <begin position="96"/>
        <end position="195"/>
    </location>
</feature>
<dbReference type="Pfam" id="PF23079">
    <property type="entry name" value="HTH_NOL4_2nd"/>
    <property type="match status" value="1"/>
</dbReference>
<dbReference type="CTD" id="8715"/>
<evidence type="ECO:0000256" key="1">
    <source>
        <dbReference type="SAM" id="MobiDB-lite"/>
    </source>
</evidence>
<feature type="compositionally biased region" description="Acidic residues" evidence="1">
    <location>
        <begin position="268"/>
        <end position="279"/>
    </location>
</feature>
<evidence type="ECO:0000313" key="4">
    <source>
        <dbReference type="RefSeq" id="XP_032038865.1"/>
    </source>
</evidence>